<dbReference type="PANTHER" id="PTHR42841">
    <property type="entry name" value="AMINE OXIDASE"/>
    <property type="match status" value="1"/>
</dbReference>
<feature type="region of interest" description="Disordered" evidence="1">
    <location>
        <begin position="113"/>
        <end position="173"/>
    </location>
</feature>
<feature type="domain" description="Amine oxidase" evidence="2">
    <location>
        <begin position="192"/>
        <end position="469"/>
    </location>
</feature>
<protein>
    <submittedName>
        <fullName evidence="3">Oxidoreductase</fullName>
    </submittedName>
</protein>
<sequence length="488" mass="50230">MRSTAHHADVIIIGAGIAGLAAAHLLIRAGLGVSVLEAEPRVGGRLATDTVDGFRLDRLGPLLNGAWPELTAPQWLGALELREFAPGVLVHGEGRRHLTGGPRSARGALKAARTLSSAPWPHRAPRTPGVSRMSRVSRAAGGSPAPWASRTSWPTPSAYGSEPVAPARGGGRGGAVTGAIDRARLGAALSRLAATDEARLLARPERTAAEALPGTGLPARTVDGVLRPLLTALLSDPGLTTSSRYADLALRDYARGGLCVPAGGSSALPDLLAAALPPGTVRTGVHVTAVGITSVRTKEHGELGCRSLLLATGAGAAAELLPGLRVPAFHPVTVLHHTAPAPPPTGRSLVLDGDRSGPVAHTAVMSEVDPSRAPTGRALVTSTVLGAPPADLDRSVRAHLATLYGVPTERWELLAAHHDPEAVPAMEAPHDPRRPVRVLAGLYVCGDHRDTSSVRGALHSGRRAAEAILTDLAVPGAHERSPRLPEAA</sequence>
<dbReference type="SUPFAM" id="SSF51905">
    <property type="entry name" value="FAD/NAD(P)-binding domain"/>
    <property type="match status" value="1"/>
</dbReference>
<dbReference type="InterPro" id="IPR002937">
    <property type="entry name" value="Amino_oxidase"/>
</dbReference>
<name>A0A1V0U7U6_STRVN</name>
<dbReference type="InterPro" id="IPR036188">
    <property type="entry name" value="FAD/NAD-bd_sf"/>
</dbReference>
<reference evidence="3 4" key="1">
    <citation type="submission" date="2017-03" db="EMBL/GenBank/DDBJ databases">
        <title>Complete Genome Sequence of a natural compounds producer, Streptomyces violaceus S21.</title>
        <authorList>
            <person name="Zhong C."/>
            <person name="Zhao Z."/>
            <person name="Fu J."/>
            <person name="Zong G."/>
            <person name="Qin R."/>
            <person name="Cao G."/>
        </authorList>
    </citation>
    <scope>NUCLEOTIDE SEQUENCE [LARGE SCALE GENOMIC DNA]</scope>
    <source>
        <strain evidence="3 4">S21</strain>
    </source>
</reference>
<dbReference type="Pfam" id="PF01593">
    <property type="entry name" value="Amino_oxidase"/>
    <property type="match status" value="1"/>
</dbReference>
<proteinExistence type="predicted"/>
<dbReference type="PRINTS" id="PR00419">
    <property type="entry name" value="ADXRDTASE"/>
</dbReference>
<dbReference type="OrthoDB" id="9767561at2"/>
<evidence type="ECO:0000313" key="4">
    <source>
        <dbReference type="Proteomes" id="UP000192445"/>
    </source>
</evidence>
<dbReference type="Gene3D" id="3.50.50.60">
    <property type="entry name" value="FAD/NAD(P)-binding domain"/>
    <property type="match status" value="1"/>
</dbReference>
<evidence type="ECO:0000313" key="3">
    <source>
        <dbReference type="EMBL" id="ARF61325.1"/>
    </source>
</evidence>
<dbReference type="GO" id="GO:0016491">
    <property type="term" value="F:oxidoreductase activity"/>
    <property type="evidence" value="ECO:0007669"/>
    <property type="project" value="InterPro"/>
</dbReference>
<dbReference type="EMBL" id="CP020570">
    <property type="protein sequence ID" value="ARF61325.1"/>
    <property type="molecule type" value="Genomic_DNA"/>
</dbReference>
<organism evidence="3 4">
    <name type="scientific">Streptomyces violaceoruber</name>
    <dbReference type="NCBI Taxonomy" id="1935"/>
    <lineage>
        <taxon>Bacteria</taxon>
        <taxon>Bacillati</taxon>
        <taxon>Actinomycetota</taxon>
        <taxon>Actinomycetes</taxon>
        <taxon>Kitasatosporales</taxon>
        <taxon>Streptomycetaceae</taxon>
        <taxon>Streptomyces</taxon>
        <taxon>Streptomyces violaceoruber group</taxon>
    </lineage>
</organism>
<dbReference type="STRING" id="1935.B1H20_07815"/>
<gene>
    <name evidence="3" type="ORF">B1H20_07815</name>
</gene>
<dbReference type="Pfam" id="PF13450">
    <property type="entry name" value="NAD_binding_8"/>
    <property type="match status" value="1"/>
</dbReference>
<dbReference type="Proteomes" id="UP000192445">
    <property type="component" value="Chromosome"/>
</dbReference>
<dbReference type="AlphaFoldDB" id="A0A1V0U7U6"/>
<dbReference type="KEGG" id="svu:B1H20_07815"/>
<evidence type="ECO:0000259" key="2">
    <source>
        <dbReference type="Pfam" id="PF01593"/>
    </source>
</evidence>
<evidence type="ECO:0000256" key="1">
    <source>
        <dbReference type="SAM" id="MobiDB-lite"/>
    </source>
</evidence>
<dbReference type="RefSeq" id="WP_083192274.1">
    <property type="nucleotide sequence ID" value="NZ_CP020570.1"/>
</dbReference>
<accession>A0A1V0U7U6</accession>